<dbReference type="Proteomes" id="UP000005438">
    <property type="component" value="Chromosome"/>
</dbReference>
<dbReference type="KEGG" id="nko:Niako_6852"/>
<dbReference type="InterPro" id="IPR003754">
    <property type="entry name" value="4pyrrol_synth_uPrphyn_synth"/>
</dbReference>
<proteinExistence type="predicted"/>
<protein>
    <submittedName>
        <fullName evidence="2">Uroporphyrinogen III synthase HEM4</fullName>
    </submittedName>
</protein>
<dbReference type="Pfam" id="PF02602">
    <property type="entry name" value="HEM4"/>
    <property type="match status" value="1"/>
</dbReference>
<feature type="domain" description="Tetrapyrrole biosynthesis uroporphyrinogen III synthase" evidence="1">
    <location>
        <begin position="50"/>
        <end position="268"/>
    </location>
</feature>
<dbReference type="GO" id="GO:0004852">
    <property type="term" value="F:uroporphyrinogen-III synthase activity"/>
    <property type="evidence" value="ECO:0007669"/>
    <property type="project" value="InterPro"/>
</dbReference>
<evidence type="ECO:0000313" key="2">
    <source>
        <dbReference type="EMBL" id="AEW03074.1"/>
    </source>
</evidence>
<dbReference type="GO" id="GO:0006780">
    <property type="term" value="P:uroporphyrinogen III biosynthetic process"/>
    <property type="evidence" value="ECO:0007669"/>
    <property type="project" value="InterPro"/>
</dbReference>
<dbReference type="InterPro" id="IPR036108">
    <property type="entry name" value="4pyrrol_syn_uPrphyn_synt_sf"/>
</dbReference>
<reference evidence="2 3" key="1">
    <citation type="submission" date="2011-12" db="EMBL/GenBank/DDBJ databases">
        <title>The complete genome of Niastella koreensis GR20-10.</title>
        <authorList>
            <consortium name="US DOE Joint Genome Institute (JGI-PGF)"/>
            <person name="Lucas S."/>
            <person name="Han J."/>
            <person name="Lapidus A."/>
            <person name="Bruce D."/>
            <person name="Goodwin L."/>
            <person name="Pitluck S."/>
            <person name="Peters L."/>
            <person name="Kyrpides N."/>
            <person name="Mavromatis K."/>
            <person name="Ivanova N."/>
            <person name="Mikhailova N."/>
            <person name="Davenport K."/>
            <person name="Saunders E."/>
            <person name="Detter J.C."/>
            <person name="Tapia R."/>
            <person name="Han C."/>
            <person name="Land M."/>
            <person name="Hauser L."/>
            <person name="Markowitz V."/>
            <person name="Cheng J.-F."/>
            <person name="Hugenholtz P."/>
            <person name="Woyke T."/>
            <person name="Wu D."/>
            <person name="Tindall B."/>
            <person name="Pomrenke H."/>
            <person name="Brambilla E."/>
            <person name="Klenk H.-P."/>
            <person name="Eisen J.A."/>
        </authorList>
    </citation>
    <scope>NUCLEOTIDE SEQUENCE [LARGE SCALE GENOMIC DNA]</scope>
    <source>
        <strain evidence="3">DSM 17620 / KACC 11465 / NBRC 106392 / GR20-10</strain>
    </source>
</reference>
<evidence type="ECO:0000259" key="1">
    <source>
        <dbReference type="Pfam" id="PF02602"/>
    </source>
</evidence>
<dbReference type="GO" id="GO:0005829">
    <property type="term" value="C:cytosol"/>
    <property type="evidence" value="ECO:0007669"/>
    <property type="project" value="TreeGrafter"/>
</dbReference>
<sequence>MWKEVINFANPYVANMVKNGAKNVATATNTIKRILITQPRPETDKSPYFELARKYSVELEFQPFIRLEGIPAKEFRKQKIEIPNYTAVIFTSRNAIDHFFRICEEMKISISQDTKYFCITEAVALYLQKFILYRKRKVFYGADSTNKSMFDVINKHKENEKFLYPCSENQQDNEIVSWLKANNCEFATPFMYRTISCDVKELLTKTEYDIICFFTPSGVKSLFDNVPAYQQNGTRIGAFGSNTSRAVEDAGLTLDIKAPAPQAPSMVAALEQYLAAHKKK</sequence>
<dbReference type="AlphaFoldDB" id="G8TMQ3"/>
<accession>G8TMQ3</accession>
<dbReference type="STRING" id="700598.Niako_6852"/>
<dbReference type="PANTHER" id="PTHR12390">
    <property type="entry name" value="UROPORPHYRINOGEN III SYNTHASE"/>
    <property type="match status" value="1"/>
</dbReference>
<dbReference type="PATRIC" id="fig|700598.3.peg.7019"/>
<organism evidence="2 3">
    <name type="scientific">Niastella koreensis (strain DSM 17620 / KACC 11465 / NBRC 106392 / GR20-10)</name>
    <dbReference type="NCBI Taxonomy" id="700598"/>
    <lineage>
        <taxon>Bacteria</taxon>
        <taxon>Pseudomonadati</taxon>
        <taxon>Bacteroidota</taxon>
        <taxon>Chitinophagia</taxon>
        <taxon>Chitinophagales</taxon>
        <taxon>Chitinophagaceae</taxon>
        <taxon>Niastella</taxon>
    </lineage>
</organism>
<dbReference type="InterPro" id="IPR039793">
    <property type="entry name" value="UROS/Hem4"/>
</dbReference>
<evidence type="ECO:0000313" key="3">
    <source>
        <dbReference type="Proteomes" id="UP000005438"/>
    </source>
</evidence>
<dbReference type="EMBL" id="CP003178">
    <property type="protein sequence ID" value="AEW03074.1"/>
    <property type="molecule type" value="Genomic_DNA"/>
</dbReference>
<dbReference type="eggNOG" id="COG1587">
    <property type="taxonomic scope" value="Bacteria"/>
</dbReference>
<dbReference type="PANTHER" id="PTHR12390:SF0">
    <property type="entry name" value="UROPORPHYRINOGEN-III SYNTHASE"/>
    <property type="match status" value="1"/>
</dbReference>
<dbReference type="SUPFAM" id="SSF69618">
    <property type="entry name" value="HemD-like"/>
    <property type="match status" value="1"/>
</dbReference>
<gene>
    <name evidence="2" type="ordered locus">Niako_6852</name>
</gene>
<dbReference type="CDD" id="cd06578">
    <property type="entry name" value="HemD"/>
    <property type="match status" value="1"/>
</dbReference>
<dbReference type="Gene3D" id="3.40.50.10090">
    <property type="match status" value="2"/>
</dbReference>
<name>G8TMQ3_NIAKG</name>
<dbReference type="HOGENOM" id="CLU_076006_0_0_10"/>